<dbReference type="InterPro" id="IPR050127">
    <property type="entry name" value="Serine_Proteases_S1"/>
</dbReference>
<dbReference type="Gene3D" id="2.40.10.10">
    <property type="entry name" value="Trypsin-like serine proteases"/>
    <property type="match status" value="1"/>
</dbReference>
<sequence length="415" mass="44391">MLKKSLVAIAVLMSTSVLADKPANFKVNTNKLAGPLKIVGGEEVKPHALPYQASIQDLNGSHFCGGSIVGQDLILTAAHCMEGVNGESPNIQVRVGAHSLTDGSGQAIKVAKTYTNQEYPNLSKDVAILKLEQEITDPNTAIIKLADQSFFNANIKEKAPLTVSGWGTLTSGGSMPDKLMAVSVPFVTNEVCNSAEAYSGQIQDTEICAGYKEGGKDSCQGDSGGPLMFAKNNEFYQVGVVSWGDGCAAANKYGVYGNVAALKDWIDSAMAGNEPASGLAGDSGDYGDGDGGEYGEESYIAFQDKINYSIDDEALSFSMEVPEGINVIYIATKGGEGDVDISAEYLAEYIEGEEDGSYEDEYLEFDFEDFSDFYSSENIGNDEMIIIERPQAGEWVISFSDFTNFSDVELTVFAH</sequence>
<keyword evidence="2" id="KW-0964">Secreted</keyword>
<dbReference type="RefSeq" id="WP_284246267.1">
    <property type="nucleotide sequence ID" value="NZ_BSST01000001.1"/>
</dbReference>
<feature type="signal peptide" evidence="7">
    <location>
        <begin position="1"/>
        <end position="19"/>
    </location>
</feature>
<keyword evidence="4 6" id="KW-0378">Hydrolase</keyword>
<keyword evidence="6" id="KW-0720">Serine protease</keyword>
<gene>
    <name evidence="9" type="ORF">tinsulaeT_36310</name>
</gene>
<feature type="chain" id="PRO_5047441180" description="Peptidase S1 domain-containing protein" evidence="7">
    <location>
        <begin position="20"/>
        <end position="415"/>
    </location>
</feature>
<dbReference type="PROSITE" id="PS00135">
    <property type="entry name" value="TRYPSIN_SER"/>
    <property type="match status" value="1"/>
</dbReference>
<evidence type="ECO:0000313" key="10">
    <source>
        <dbReference type="Proteomes" id="UP001157186"/>
    </source>
</evidence>
<keyword evidence="7" id="KW-0732">Signal</keyword>
<dbReference type="InterPro" id="IPR001314">
    <property type="entry name" value="Peptidase_S1A"/>
</dbReference>
<evidence type="ECO:0000256" key="7">
    <source>
        <dbReference type="SAM" id="SignalP"/>
    </source>
</evidence>
<dbReference type="Pfam" id="PF00089">
    <property type="entry name" value="Trypsin"/>
    <property type="match status" value="1"/>
</dbReference>
<dbReference type="EMBL" id="BSST01000001">
    <property type="protein sequence ID" value="GLX80291.1"/>
    <property type="molecule type" value="Genomic_DNA"/>
</dbReference>
<dbReference type="PROSITE" id="PS00134">
    <property type="entry name" value="TRYPSIN_HIS"/>
    <property type="match status" value="1"/>
</dbReference>
<dbReference type="PANTHER" id="PTHR24264:SF65">
    <property type="entry name" value="SRCR DOMAIN-CONTAINING PROTEIN"/>
    <property type="match status" value="1"/>
</dbReference>
<keyword evidence="5" id="KW-1015">Disulfide bond</keyword>
<dbReference type="SMART" id="SM00020">
    <property type="entry name" value="Tryp_SPc"/>
    <property type="match status" value="1"/>
</dbReference>
<evidence type="ECO:0000256" key="4">
    <source>
        <dbReference type="ARBA" id="ARBA00022801"/>
    </source>
</evidence>
<comment type="caution">
    <text evidence="9">The sequence shown here is derived from an EMBL/GenBank/DDBJ whole genome shotgun (WGS) entry which is preliminary data.</text>
</comment>
<dbReference type="Gene3D" id="2.60.120.380">
    <property type="match status" value="1"/>
</dbReference>
<evidence type="ECO:0000256" key="2">
    <source>
        <dbReference type="ARBA" id="ARBA00022525"/>
    </source>
</evidence>
<evidence type="ECO:0000256" key="5">
    <source>
        <dbReference type="ARBA" id="ARBA00023157"/>
    </source>
</evidence>
<evidence type="ECO:0000259" key="8">
    <source>
        <dbReference type="PROSITE" id="PS50240"/>
    </source>
</evidence>
<protein>
    <recommendedName>
        <fullName evidence="8">Peptidase S1 domain-containing protein</fullName>
    </recommendedName>
</protein>
<reference evidence="9 10" key="1">
    <citation type="submission" date="2023-03" db="EMBL/GenBank/DDBJ databases">
        <title>Draft genome sequence of Thalassotalea insulae KCTC 62186T.</title>
        <authorList>
            <person name="Sawabe T."/>
        </authorList>
    </citation>
    <scope>NUCLEOTIDE SEQUENCE [LARGE SCALE GENOMIC DNA]</scope>
    <source>
        <strain evidence="9 10">KCTC 62186</strain>
    </source>
</reference>
<keyword evidence="3 6" id="KW-0645">Protease</keyword>
<proteinExistence type="predicted"/>
<dbReference type="PRINTS" id="PR00722">
    <property type="entry name" value="CHYMOTRYPSIN"/>
</dbReference>
<feature type="domain" description="Peptidase S1" evidence="8">
    <location>
        <begin position="38"/>
        <end position="271"/>
    </location>
</feature>
<dbReference type="PROSITE" id="PS50240">
    <property type="entry name" value="TRYPSIN_DOM"/>
    <property type="match status" value="1"/>
</dbReference>
<keyword evidence="10" id="KW-1185">Reference proteome</keyword>
<evidence type="ECO:0000313" key="9">
    <source>
        <dbReference type="EMBL" id="GLX80291.1"/>
    </source>
</evidence>
<dbReference type="PANTHER" id="PTHR24264">
    <property type="entry name" value="TRYPSIN-RELATED"/>
    <property type="match status" value="1"/>
</dbReference>
<dbReference type="InterPro" id="IPR018114">
    <property type="entry name" value="TRYPSIN_HIS"/>
</dbReference>
<name>A0ABQ6GWG8_9GAMM</name>
<dbReference type="Proteomes" id="UP001157186">
    <property type="component" value="Unassembled WGS sequence"/>
</dbReference>
<evidence type="ECO:0000256" key="1">
    <source>
        <dbReference type="ARBA" id="ARBA00004613"/>
    </source>
</evidence>
<dbReference type="InterPro" id="IPR043504">
    <property type="entry name" value="Peptidase_S1_PA_chymotrypsin"/>
</dbReference>
<comment type="subcellular location">
    <subcellularLocation>
        <location evidence="1">Secreted</location>
    </subcellularLocation>
</comment>
<dbReference type="InterPro" id="IPR001254">
    <property type="entry name" value="Trypsin_dom"/>
</dbReference>
<dbReference type="SUPFAM" id="SSF50494">
    <property type="entry name" value="Trypsin-like serine proteases"/>
    <property type="match status" value="1"/>
</dbReference>
<dbReference type="InterPro" id="IPR033116">
    <property type="entry name" value="TRYPSIN_SER"/>
</dbReference>
<dbReference type="CDD" id="cd00190">
    <property type="entry name" value="Tryp_SPc"/>
    <property type="match status" value="1"/>
</dbReference>
<accession>A0ABQ6GWG8</accession>
<evidence type="ECO:0000256" key="3">
    <source>
        <dbReference type="ARBA" id="ARBA00022670"/>
    </source>
</evidence>
<evidence type="ECO:0000256" key="6">
    <source>
        <dbReference type="RuleBase" id="RU363034"/>
    </source>
</evidence>
<dbReference type="InterPro" id="IPR009003">
    <property type="entry name" value="Peptidase_S1_PA"/>
</dbReference>
<organism evidence="9 10">
    <name type="scientific">Thalassotalea insulae</name>
    <dbReference type="NCBI Taxonomy" id="2056778"/>
    <lineage>
        <taxon>Bacteria</taxon>
        <taxon>Pseudomonadati</taxon>
        <taxon>Pseudomonadota</taxon>
        <taxon>Gammaproteobacteria</taxon>
        <taxon>Alteromonadales</taxon>
        <taxon>Colwelliaceae</taxon>
        <taxon>Thalassotalea</taxon>
    </lineage>
</organism>